<protein>
    <submittedName>
        <fullName evidence="1">Uncharacterized protein</fullName>
    </submittedName>
</protein>
<organism evidence="1 2">
    <name type="scientific">Gibberella zeae</name>
    <name type="common">Wheat head blight fungus</name>
    <name type="synonym">Fusarium graminearum</name>
    <dbReference type="NCBI Taxonomy" id="5518"/>
    <lineage>
        <taxon>Eukaryota</taxon>
        <taxon>Fungi</taxon>
        <taxon>Dikarya</taxon>
        <taxon>Ascomycota</taxon>
        <taxon>Pezizomycotina</taxon>
        <taxon>Sordariomycetes</taxon>
        <taxon>Hypocreomycetidae</taxon>
        <taxon>Hypocreales</taxon>
        <taxon>Nectriaceae</taxon>
        <taxon>Fusarium</taxon>
    </lineage>
</organism>
<reference evidence="1" key="1">
    <citation type="submission" date="2021-03" db="EMBL/GenBank/DDBJ databases">
        <authorList>
            <person name="Alouane T."/>
            <person name="Langin T."/>
            <person name="Bonhomme L."/>
        </authorList>
    </citation>
    <scope>NUCLEOTIDE SEQUENCE</scope>
    <source>
        <strain evidence="1">MDC_Fg202</strain>
    </source>
</reference>
<gene>
    <name evidence="1" type="ORF">MDCFG202_LOCUS358416</name>
</gene>
<evidence type="ECO:0000313" key="2">
    <source>
        <dbReference type="Proteomes" id="UP000746612"/>
    </source>
</evidence>
<dbReference type="EMBL" id="CAJPIJ010000152">
    <property type="protein sequence ID" value="CAG1992947.1"/>
    <property type="molecule type" value="Genomic_DNA"/>
</dbReference>
<accession>A0A9N8WVK5</accession>
<evidence type="ECO:0000313" key="1">
    <source>
        <dbReference type="EMBL" id="CAG1992947.1"/>
    </source>
</evidence>
<name>A0A9N8WVK5_GIBZA</name>
<dbReference type="Proteomes" id="UP000746612">
    <property type="component" value="Unassembled WGS sequence"/>
</dbReference>
<dbReference type="AlphaFoldDB" id="A0A9N8WVK5"/>
<proteinExistence type="predicted"/>
<comment type="caution">
    <text evidence="1">The sequence shown here is derived from an EMBL/GenBank/DDBJ whole genome shotgun (WGS) entry which is preliminary data.</text>
</comment>
<sequence>MVLPSVSCLAVSPVAVQVVLPCECSEPKKIALLIAATVPMSLCQACGRVIEAKAAKLPRSRR</sequence>